<sequence>MFTQLSDNYFIGPAVIGLIIVIPIIFIAMLIIFFGVRFIIHCYQGTAWTPYHINGDILHVHNIFNNTFDLSQIIRIEAREIYTKSSFTSGGSRYLVRLYGKDNVLYGAMSIYGTGKLYNSSEASKKAVFEFFSLMEMRGIHCSLEEGQ</sequence>
<keyword evidence="1" id="KW-0812">Transmembrane</keyword>
<keyword evidence="1" id="KW-1133">Transmembrane helix</keyword>
<dbReference type="STRING" id="706434.HMPREF9429_01357"/>
<evidence type="ECO:0000313" key="3">
    <source>
        <dbReference type="Proteomes" id="UP000003195"/>
    </source>
</evidence>
<dbReference type="RefSeq" id="WP_006942531.1">
    <property type="nucleotide sequence ID" value="NZ_GL538208.1"/>
</dbReference>
<gene>
    <name evidence="2" type="ORF">HMPREF9429_01357</name>
</gene>
<evidence type="ECO:0000313" key="2">
    <source>
        <dbReference type="EMBL" id="EFQ04172.1"/>
    </source>
</evidence>
<dbReference type="OrthoDB" id="2083372at2"/>
<reference evidence="2 3" key="1">
    <citation type="submission" date="2010-08" db="EMBL/GenBank/DDBJ databases">
        <authorList>
            <person name="Weinstock G."/>
            <person name="Sodergren E."/>
            <person name="Clifton S."/>
            <person name="Fulton L."/>
            <person name="Fulton B."/>
            <person name="Courtney L."/>
            <person name="Fronick C."/>
            <person name="Harrison M."/>
            <person name="Strong C."/>
            <person name="Farmer C."/>
            <person name="Delahaunty K."/>
            <person name="Markovic C."/>
            <person name="Hall O."/>
            <person name="Minx P."/>
            <person name="Tomlinson C."/>
            <person name="Mitreva M."/>
            <person name="Hou S."/>
            <person name="Chen J."/>
            <person name="Wollam A."/>
            <person name="Pepin K.H."/>
            <person name="Johnson M."/>
            <person name="Bhonagiri V."/>
            <person name="Zhang X."/>
            <person name="Suruliraj S."/>
            <person name="Warren W."/>
            <person name="Chinwalla A."/>
            <person name="Mardis E.R."/>
            <person name="Wilson R.K."/>
        </authorList>
    </citation>
    <scope>NUCLEOTIDE SEQUENCE [LARGE SCALE GENOMIC DNA]</scope>
    <source>
        <strain evidence="2 3">F0359</strain>
    </source>
</reference>
<protein>
    <submittedName>
        <fullName evidence="2">Uncharacterized protein</fullName>
    </submittedName>
</protein>
<evidence type="ECO:0000256" key="1">
    <source>
        <dbReference type="SAM" id="Phobius"/>
    </source>
</evidence>
<proteinExistence type="predicted"/>
<keyword evidence="1" id="KW-0472">Membrane</keyword>
<dbReference type="HOGENOM" id="CLU_1756683_0_0_9"/>
<comment type="caution">
    <text evidence="2">The sequence shown here is derived from an EMBL/GenBank/DDBJ whole genome shotgun (WGS) entry which is preliminary data.</text>
</comment>
<dbReference type="EMBL" id="AECS01000037">
    <property type="protein sequence ID" value="EFQ04172.1"/>
    <property type="molecule type" value="Genomic_DNA"/>
</dbReference>
<name>E2ZCI5_9FIRM</name>
<dbReference type="eggNOG" id="ENOG5034C2C">
    <property type="taxonomic scope" value="Bacteria"/>
</dbReference>
<feature type="transmembrane region" description="Helical" evidence="1">
    <location>
        <begin position="12"/>
        <end position="36"/>
    </location>
</feature>
<organism evidence="2 3">
    <name type="scientific">Megasphaera micronuciformis F0359</name>
    <dbReference type="NCBI Taxonomy" id="706434"/>
    <lineage>
        <taxon>Bacteria</taxon>
        <taxon>Bacillati</taxon>
        <taxon>Bacillota</taxon>
        <taxon>Negativicutes</taxon>
        <taxon>Veillonellales</taxon>
        <taxon>Veillonellaceae</taxon>
        <taxon>Megasphaera</taxon>
    </lineage>
</organism>
<accession>E2ZCI5</accession>
<dbReference type="Proteomes" id="UP000003195">
    <property type="component" value="Unassembled WGS sequence"/>
</dbReference>
<dbReference type="AlphaFoldDB" id="E2ZCI5"/>
<keyword evidence="3" id="KW-1185">Reference proteome</keyword>